<organism evidence="1 2">
    <name type="scientific">Smallanthus sonchifolius</name>
    <dbReference type="NCBI Taxonomy" id="185202"/>
    <lineage>
        <taxon>Eukaryota</taxon>
        <taxon>Viridiplantae</taxon>
        <taxon>Streptophyta</taxon>
        <taxon>Embryophyta</taxon>
        <taxon>Tracheophyta</taxon>
        <taxon>Spermatophyta</taxon>
        <taxon>Magnoliopsida</taxon>
        <taxon>eudicotyledons</taxon>
        <taxon>Gunneridae</taxon>
        <taxon>Pentapetalae</taxon>
        <taxon>asterids</taxon>
        <taxon>campanulids</taxon>
        <taxon>Asterales</taxon>
        <taxon>Asteraceae</taxon>
        <taxon>Asteroideae</taxon>
        <taxon>Heliantheae alliance</taxon>
        <taxon>Millerieae</taxon>
        <taxon>Smallanthus</taxon>
    </lineage>
</organism>
<reference evidence="2" key="1">
    <citation type="journal article" date="2022" name="Mol. Ecol. Resour.">
        <title>The genomes of chicory, endive, great burdock and yacon provide insights into Asteraceae palaeo-polyploidization history and plant inulin production.</title>
        <authorList>
            <person name="Fan W."/>
            <person name="Wang S."/>
            <person name="Wang H."/>
            <person name="Wang A."/>
            <person name="Jiang F."/>
            <person name="Liu H."/>
            <person name="Zhao H."/>
            <person name="Xu D."/>
            <person name="Zhang Y."/>
        </authorList>
    </citation>
    <scope>NUCLEOTIDE SEQUENCE [LARGE SCALE GENOMIC DNA]</scope>
    <source>
        <strain evidence="2">cv. Yunnan</strain>
    </source>
</reference>
<evidence type="ECO:0000313" key="1">
    <source>
        <dbReference type="EMBL" id="KAI3743964.1"/>
    </source>
</evidence>
<sequence length="499" mass="57439">MVRYNRNPNLNQTPPLFLPFTDSKQSSSPINLKTVKHPFHLASSFAHNFAFSWTKFGGFLHFPSSRFIFFTNYEIPIWIQAFIKKPKNPQHSLRLLADFDLHLVSGSVCSSDNKGFDSFSDIDEEGNKDNSPVDLILPDDLLERILAYLPIASIFRVGCVCKRWNEIVSSRRFLWNLSPVSVQKPWYFMFTSSDEPVGYAYDPVLRKWYGIELPYMVKTSRWFIASSCGLVCFMDNDSRSELYVCNLITKCCFRLNEPPGLRSCDYSALSMSVDRMSTNYTVTVVKSKQVPDNYFQWDLSIHIYDSVTMTWTTTVTEMLTGWRGGDESVICNGVLYFLIFSTGSFQEPRHGLLSYDLSTRSPVRNLVTRGFIAVPCSLTCGRLMNLNRTLVMVGGIRKQDRQDIITGIRIWVLENKKEWREVARMPHRFFQGFGELDDVFASSGTDDLIYIQSYGAPALLVFDLKKSQWKWSQKCPVTKRFPLQLFSGFCFEPRLEISP</sequence>
<comment type="caution">
    <text evidence="1">The sequence shown here is derived from an EMBL/GenBank/DDBJ whole genome shotgun (WGS) entry which is preliminary data.</text>
</comment>
<dbReference type="EMBL" id="CM042036">
    <property type="protein sequence ID" value="KAI3743964.1"/>
    <property type="molecule type" value="Genomic_DNA"/>
</dbReference>
<proteinExistence type="predicted"/>
<keyword evidence="2" id="KW-1185">Reference proteome</keyword>
<name>A0ACB9DBE0_9ASTR</name>
<accession>A0ACB9DBE0</accession>
<gene>
    <name evidence="1" type="ORF">L1987_57036</name>
</gene>
<protein>
    <submittedName>
        <fullName evidence="1">Uncharacterized protein</fullName>
    </submittedName>
</protein>
<evidence type="ECO:0000313" key="2">
    <source>
        <dbReference type="Proteomes" id="UP001056120"/>
    </source>
</evidence>
<dbReference type="Proteomes" id="UP001056120">
    <property type="component" value="Linkage Group LG19"/>
</dbReference>
<reference evidence="1 2" key="2">
    <citation type="journal article" date="2022" name="Mol. Ecol. Resour.">
        <title>The genomes of chicory, endive, great burdock and yacon provide insights into Asteraceae paleo-polyploidization history and plant inulin production.</title>
        <authorList>
            <person name="Fan W."/>
            <person name="Wang S."/>
            <person name="Wang H."/>
            <person name="Wang A."/>
            <person name="Jiang F."/>
            <person name="Liu H."/>
            <person name="Zhao H."/>
            <person name="Xu D."/>
            <person name="Zhang Y."/>
        </authorList>
    </citation>
    <scope>NUCLEOTIDE SEQUENCE [LARGE SCALE GENOMIC DNA]</scope>
    <source>
        <strain evidence="2">cv. Yunnan</strain>
        <tissue evidence="1">Leaves</tissue>
    </source>
</reference>